<evidence type="ECO:0000256" key="3">
    <source>
        <dbReference type="ARBA" id="ARBA00023015"/>
    </source>
</evidence>
<evidence type="ECO:0000259" key="7">
    <source>
        <dbReference type="PROSITE" id="PS51372"/>
    </source>
</evidence>
<evidence type="ECO:0000256" key="4">
    <source>
        <dbReference type="ARBA" id="ARBA00023163"/>
    </source>
</evidence>
<dbReference type="GeneID" id="83703990"/>
<dbReference type="GO" id="GO:0008982">
    <property type="term" value="F:protein-N(PI)-phosphohistidine-sugar phosphotransferase activity"/>
    <property type="evidence" value="ECO:0007669"/>
    <property type="project" value="InterPro"/>
</dbReference>
<evidence type="ECO:0000313" key="8">
    <source>
        <dbReference type="EMBL" id="SUN44403.1"/>
    </source>
</evidence>
<dbReference type="InterPro" id="IPR016152">
    <property type="entry name" value="PTrfase/Anion_transptr"/>
</dbReference>
<proteinExistence type="predicted"/>
<dbReference type="InterPro" id="IPR036634">
    <property type="entry name" value="PRD_sf"/>
</dbReference>
<dbReference type="SUPFAM" id="SSF52794">
    <property type="entry name" value="PTS system IIB component-like"/>
    <property type="match status" value="1"/>
</dbReference>
<dbReference type="InterPro" id="IPR036095">
    <property type="entry name" value="PTS_EIIB-like_sf"/>
</dbReference>
<evidence type="ECO:0000256" key="1">
    <source>
        <dbReference type="ARBA" id="ARBA00022679"/>
    </source>
</evidence>
<dbReference type="PANTHER" id="PTHR30185">
    <property type="entry name" value="CRYPTIC BETA-GLUCOSIDE BGL OPERON ANTITERMINATOR"/>
    <property type="match status" value="1"/>
</dbReference>
<organism evidence="8 9">
    <name type="scientific">Streptococcus equi subsp. equi</name>
    <dbReference type="NCBI Taxonomy" id="148942"/>
    <lineage>
        <taxon>Bacteria</taxon>
        <taxon>Bacillati</taxon>
        <taxon>Bacillota</taxon>
        <taxon>Bacilli</taxon>
        <taxon>Lactobacillales</taxon>
        <taxon>Streptococcaceae</taxon>
        <taxon>Streptococcus</taxon>
    </lineage>
</organism>
<dbReference type="Pfam" id="PF00359">
    <property type="entry name" value="PTS_EIIA_2"/>
    <property type="match status" value="1"/>
</dbReference>
<gene>
    <name evidence="8" type="primary">ulaC_1</name>
    <name evidence="8" type="ORF">NCTC12092_00065</name>
</gene>
<accession>A0A380JN18</accession>
<keyword evidence="3" id="KW-0805">Transcription regulation</keyword>
<feature type="domain" description="PRD" evidence="7">
    <location>
        <begin position="288"/>
        <end position="395"/>
    </location>
</feature>
<dbReference type="PROSITE" id="PS00372">
    <property type="entry name" value="PTS_EIIA_TYPE_2_HIS"/>
    <property type="match status" value="1"/>
</dbReference>
<feature type="domain" description="PTS EIIB type-2" evidence="6">
    <location>
        <begin position="401"/>
        <end position="489"/>
    </location>
</feature>
<evidence type="ECO:0000259" key="5">
    <source>
        <dbReference type="PROSITE" id="PS51094"/>
    </source>
</evidence>
<evidence type="ECO:0000259" key="6">
    <source>
        <dbReference type="PROSITE" id="PS51099"/>
    </source>
</evidence>
<dbReference type="GO" id="GO:0006355">
    <property type="term" value="P:regulation of DNA-templated transcription"/>
    <property type="evidence" value="ECO:0007669"/>
    <property type="project" value="InterPro"/>
</dbReference>
<dbReference type="SUPFAM" id="SSF63520">
    <property type="entry name" value="PTS-regulatory domain, PRD"/>
    <property type="match status" value="1"/>
</dbReference>
<evidence type="ECO:0000256" key="2">
    <source>
        <dbReference type="ARBA" id="ARBA00022737"/>
    </source>
</evidence>
<dbReference type="InterPro" id="IPR050661">
    <property type="entry name" value="BglG_antiterminators"/>
</dbReference>
<sequence>MVDSKAVVILMTLMTYQDLSLYELSVKTKFTIREIKDRIDELNDFLAQHELSELQTTRSGYRISQQLKAESDHLFTLINAEQVYLSQAERINLIYLYTFCRRDFVSNSHYQDFLKVSKNTALTDIKALRQKLADVDLELRYTRASGYTLVGDELDKHRLALAMIATLLKSPIGLWALDYILASWHYQVSFEALEKRVSHFYQTFQMSPILDRLQACLYAFIFILCRYQRRVDRVKQRPVVVSEQLDQLTALLVSEIMQQLSLRYQLFEADEAYFQLLLAGCFEGEGTVSDDFFESLTAAIVDQMQGVALLSFSQSDQLKEDLKRHLIPAYYRLRYGLPSDNDYTLRVKDSYSELFDLVKQSLEPLAKELDSPIPDSEIAYFVLHFGGYLKQQGKDFHRQAYRAVIVCPNGVSSSLMIKEHLKLLFPDIAFRGLSRLDQLGQLDESGYDLVFSTIRLETDKPFYLVPMIMTDEQAFQLVSLVNRDFPDIGYRLEVEELLHLISSYAVIHQKEKLRFALQQYLRQDVKRKDIRPVLQDLITKKTYQSTSEQLGWREAIYLAAQPLLESGQIQASYQEAMIAKVEEFGPFINLGKGIAIPHARPEDGVNQVGMSMLVLEHPIYLLDDPKQEIRLLICIAAIDNETHLKALSRLTTILRDNEQVKALLASKSFEDIKTIIAEEA</sequence>
<keyword evidence="2" id="KW-0677">Repeat</keyword>
<dbReference type="PROSITE" id="PS51094">
    <property type="entry name" value="PTS_EIIA_TYPE_2"/>
    <property type="match status" value="1"/>
</dbReference>
<dbReference type="Gene3D" id="3.40.930.10">
    <property type="entry name" value="Mannitol-specific EII, Chain A"/>
    <property type="match status" value="1"/>
</dbReference>
<dbReference type="Pfam" id="PF00874">
    <property type="entry name" value="PRD"/>
    <property type="match status" value="1"/>
</dbReference>
<dbReference type="AlphaFoldDB" id="A0A380JN18"/>
<reference evidence="8 9" key="1">
    <citation type="submission" date="2018-06" db="EMBL/GenBank/DDBJ databases">
        <authorList>
            <consortium name="Pathogen Informatics"/>
            <person name="Doyle S."/>
        </authorList>
    </citation>
    <scope>NUCLEOTIDE SEQUENCE [LARGE SCALE GENOMIC DNA]</scope>
    <source>
        <strain evidence="8 9">NCTC12092</strain>
    </source>
</reference>
<keyword evidence="4" id="KW-0804">Transcription</keyword>
<dbReference type="InterPro" id="IPR011608">
    <property type="entry name" value="PRD"/>
</dbReference>
<evidence type="ECO:0000313" key="9">
    <source>
        <dbReference type="Proteomes" id="UP000254461"/>
    </source>
</evidence>
<dbReference type="EC" id="2.7.1.-" evidence="8"/>
<protein>
    <submittedName>
        <fullName evidence="8">PTS multi-domain regulator</fullName>
        <ecNumber evidence="8">2.7.1.-</ecNumber>
    </submittedName>
</protein>
<dbReference type="PROSITE" id="PS51099">
    <property type="entry name" value="PTS_EIIB_TYPE_2"/>
    <property type="match status" value="1"/>
</dbReference>
<feature type="domain" description="PTS EIIA type-2" evidence="5">
    <location>
        <begin position="536"/>
        <end position="679"/>
    </location>
</feature>
<dbReference type="Gene3D" id="1.10.1790.10">
    <property type="entry name" value="PRD domain"/>
    <property type="match status" value="1"/>
</dbReference>
<dbReference type="PANTHER" id="PTHR30185:SF18">
    <property type="entry name" value="TRANSCRIPTIONAL REGULATOR MTLR"/>
    <property type="match status" value="1"/>
</dbReference>
<dbReference type="RefSeq" id="WP_115250224.1">
    <property type="nucleotide sequence ID" value="NZ_UHFF01000002.1"/>
</dbReference>
<dbReference type="PROSITE" id="PS51372">
    <property type="entry name" value="PRD_2"/>
    <property type="match status" value="1"/>
</dbReference>
<dbReference type="CDD" id="cd05568">
    <property type="entry name" value="PTS_IIB_bgl_like"/>
    <property type="match status" value="1"/>
</dbReference>
<name>A0A380JN18_9STRE</name>
<dbReference type="GO" id="GO:0009401">
    <property type="term" value="P:phosphoenolpyruvate-dependent sugar phosphotransferase system"/>
    <property type="evidence" value="ECO:0007669"/>
    <property type="project" value="InterPro"/>
</dbReference>
<dbReference type="Proteomes" id="UP000254461">
    <property type="component" value="Unassembled WGS sequence"/>
</dbReference>
<dbReference type="CDD" id="cd00211">
    <property type="entry name" value="PTS_IIA_fru"/>
    <property type="match status" value="1"/>
</dbReference>
<dbReference type="InterPro" id="IPR002178">
    <property type="entry name" value="PTS_EIIA_type-2_dom"/>
</dbReference>
<dbReference type="SUPFAM" id="SSF55804">
    <property type="entry name" value="Phoshotransferase/anion transport protein"/>
    <property type="match status" value="1"/>
</dbReference>
<keyword evidence="1 8" id="KW-0808">Transferase</keyword>
<dbReference type="EMBL" id="UHFF01000002">
    <property type="protein sequence ID" value="SUN44403.1"/>
    <property type="molecule type" value="Genomic_DNA"/>
</dbReference>
<dbReference type="InterPro" id="IPR013011">
    <property type="entry name" value="PTS_EIIB_2"/>
</dbReference>